<keyword evidence="2" id="KW-0493">Microtubule</keyword>
<feature type="region of interest" description="Disordered" evidence="9">
    <location>
        <begin position="844"/>
        <end position="1055"/>
    </location>
</feature>
<dbReference type="OrthoDB" id="3176171at2759"/>
<feature type="domain" description="Kinesin motor" evidence="10">
    <location>
        <begin position="15"/>
        <end position="334"/>
    </location>
</feature>
<dbReference type="InterPro" id="IPR027640">
    <property type="entry name" value="Kinesin-like_fam"/>
</dbReference>
<feature type="coiled-coil region" evidence="8">
    <location>
        <begin position="639"/>
        <end position="673"/>
    </location>
</feature>
<feature type="region of interest" description="Disordered" evidence="9">
    <location>
        <begin position="474"/>
        <end position="560"/>
    </location>
</feature>
<dbReference type="Gene3D" id="3.40.850.10">
    <property type="entry name" value="Kinesin motor domain"/>
    <property type="match status" value="1"/>
</dbReference>
<evidence type="ECO:0000256" key="6">
    <source>
        <dbReference type="ARBA" id="ARBA00023175"/>
    </source>
</evidence>
<evidence type="ECO:0000256" key="8">
    <source>
        <dbReference type="SAM" id="Coils"/>
    </source>
</evidence>
<dbReference type="OMA" id="IEIQPEQ"/>
<feature type="coiled-coil region" evidence="8">
    <location>
        <begin position="804"/>
        <end position="838"/>
    </location>
</feature>
<protein>
    <recommendedName>
        <fullName evidence="10">Kinesin motor domain-containing protein</fullName>
    </recommendedName>
</protein>
<dbReference type="GO" id="GO:0007018">
    <property type="term" value="P:microtubule-based movement"/>
    <property type="evidence" value="ECO:0007669"/>
    <property type="project" value="InterPro"/>
</dbReference>
<evidence type="ECO:0000256" key="2">
    <source>
        <dbReference type="ARBA" id="ARBA00022701"/>
    </source>
</evidence>
<dbReference type="InterPro" id="IPR027417">
    <property type="entry name" value="P-loop_NTPase"/>
</dbReference>
<dbReference type="PANTHER" id="PTHR47968:SF33">
    <property type="entry name" value="KINESIN-LIKE PROTEIN KIN-7C, MITOCHONDRIAL ISOFORM X1"/>
    <property type="match status" value="1"/>
</dbReference>
<feature type="compositionally biased region" description="Low complexity" evidence="9">
    <location>
        <begin position="978"/>
        <end position="1008"/>
    </location>
</feature>
<keyword evidence="12" id="KW-1185">Reference proteome</keyword>
<dbReference type="Proteomes" id="UP000054558">
    <property type="component" value="Unassembled WGS sequence"/>
</dbReference>
<organism evidence="11 12">
    <name type="scientific">Klebsormidium nitens</name>
    <name type="common">Green alga</name>
    <name type="synonym">Ulothrix nitens</name>
    <dbReference type="NCBI Taxonomy" id="105231"/>
    <lineage>
        <taxon>Eukaryota</taxon>
        <taxon>Viridiplantae</taxon>
        <taxon>Streptophyta</taxon>
        <taxon>Klebsormidiophyceae</taxon>
        <taxon>Klebsormidiales</taxon>
        <taxon>Klebsormidiaceae</taxon>
        <taxon>Klebsormidium</taxon>
    </lineage>
</organism>
<accession>A0A1Y1IVW5</accession>
<evidence type="ECO:0000313" key="12">
    <source>
        <dbReference type="Proteomes" id="UP000054558"/>
    </source>
</evidence>
<dbReference type="InterPro" id="IPR036961">
    <property type="entry name" value="Kinesin_motor_dom_sf"/>
</dbReference>
<evidence type="ECO:0000256" key="4">
    <source>
        <dbReference type="ARBA" id="ARBA00022840"/>
    </source>
</evidence>
<dbReference type="SUPFAM" id="SSF52540">
    <property type="entry name" value="P-loop containing nucleoside triphosphate hydrolases"/>
    <property type="match status" value="1"/>
</dbReference>
<evidence type="ECO:0000256" key="9">
    <source>
        <dbReference type="SAM" id="MobiDB-lite"/>
    </source>
</evidence>
<dbReference type="AlphaFoldDB" id="A0A1Y1IVW5"/>
<comment type="similarity">
    <text evidence="1">Belongs to the TRAFAC class myosin-kinesin ATPase superfamily. Kinesin family. KIN-7 subfamily.</text>
</comment>
<evidence type="ECO:0000313" key="11">
    <source>
        <dbReference type="EMBL" id="GAQ93036.1"/>
    </source>
</evidence>
<evidence type="ECO:0000256" key="7">
    <source>
        <dbReference type="PROSITE-ProRule" id="PRU00283"/>
    </source>
</evidence>
<keyword evidence="4 7" id="KW-0067">ATP-binding</keyword>
<gene>
    <name evidence="11" type="ORF">KFL_012640010</name>
</gene>
<dbReference type="CDD" id="cd01374">
    <property type="entry name" value="KISc_CENP_E"/>
    <property type="match status" value="1"/>
</dbReference>
<dbReference type="STRING" id="105231.A0A1Y1IVW5"/>
<keyword evidence="3 7" id="KW-0547">Nucleotide-binding</keyword>
<dbReference type="PANTHER" id="PTHR47968">
    <property type="entry name" value="CENTROMERE PROTEIN E"/>
    <property type="match status" value="1"/>
</dbReference>
<feature type="coiled-coil region" evidence="8">
    <location>
        <begin position="707"/>
        <end position="734"/>
    </location>
</feature>
<feature type="region of interest" description="Disordered" evidence="9">
    <location>
        <begin position="1104"/>
        <end position="1123"/>
    </location>
</feature>
<dbReference type="PROSITE" id="PS50067">
    <property type="entry name" value="KINESIN_MOTOR_2"/>
    <property type="match status" value="1"/>
</dbReference>
<dbReference type="GO" id="GO:0005874">
    <property type="term" value="C:microtubule"/>
    <property type="evidence" value="ECO:0007669"/>
    <property type="project" value="UniProtKB-KW"/>
</dbReference>
<dbReference type="EMBL" id="DF238213">
    <property type="protein sequence ID" value="GAQ93036.1"/>
    <property type="molecule type" value="Genomic_DNA"/>
</dbReference>
<feature type="binding site" evidence="7">
    <location>
        <begin position="95"/>
        <end position="102"/>
    </location>
    <ligand>
        <name>ATP</name>
        <dbReference type="ChEBI" id="CHEBI:30616"/>
    </ligand>
</feature>
<dbReference type="GO" id="GO:0005524">
    <property type="term" value="F:ATP binding"/>
    <property type="evidence" value="ECO:0007669"/>
    <property type="project" value="UniProtKB-UniRule"/>
</dbReference>
<evidence type="ECO:0000259" key="10">
    <source>
        <dbReference type="PROSITE" id="PS50067"/>
    </source>
</evidence>
<keyword evidence="6 7" id="KW-0505">Motor protein</keyword>
<dbReference type="FunFam" id="3.40.850.10:FF:000014">
    <property type="entry name" value="Kinesin-like protein KIN-7G"/>
    <property type="match status" value="1"/>
</dbReference>
<keyword evidence="5 8" id="KW-0175">Coiled coil</keyword>
<feature type="compositionally biased region" description="Basic and acidic residues" evidence="9">
    <location>
        <begin position="937"/>
        <end position="957"/>
    </location>
</feature>
<dbReference type="PROSITE" id="PS00411">
    <property type="entry name" value="KINESIN_MOTOR_1"/>
    <property type="match status" value="1"/>
</dbReference>
<evidence type="ECO:0000256" key="5">
    <source>
        <dbReference type="ARBA" id="ARBA00023054"/>
    </source>
</evidence>
<proteinExistence type="inferred from homology"/>
<feature type="region of interest" description="Disordered" evidence="9">
    <location>
        <begin position="371"/>
        <end position="391"/>
    </location>
</feature>
<name>A0A1Y1IVW5_KLENI</name>
<sequence length="1159" mass="125080">MSPPAGVKKAGLSENVTVTVRFRPLSVREARRGEDVAWYADGDHFVRLETNPNICYAFDKVFGPASTTRVVYDVAAQHVVQGAMNGVNGTVFAYGVTSSGKTHTMHGDKKSPGVIPLAVKDVFSLIQDAPDREFLLRVSYLEIYNEVINDLLDPARQNLKIREDPQGTYVEGVKHEVVISPAHALSFIQIGEANRHVGSTNYNLVSSRSHTIFCLTIEQSPRGAAATREQVVLSQLNLIDLAGSESSKAETTGLRRKEGSYINRSLLTLGTVIAKLSEGKPQHIPYRDSKLTRLLQSSLSGHGRISLICTITPASGALEETHNTVKFARRAKHVEIALEKHKIMDERSLIKKYQREINELRQELESLRASMASDQRSLPDLRASPSASEEDLTALRQQIEEEQNAMQARLEEEEANKAALVERINRLTRLILVSTQDFRDEPSPKELSTTRFRRNKSFGEDELSFLSSRAREPLLPATMSRKTSETASDSGELDSPALSVVDEPVNTDEKKKKKRGFLGLFKSKDKDKESPSLGKKEGSKPVPSTPPAASGGTSPLHPLHRTASLVPSRTVEMVKEKSTAGDLFTATKRGLEKAHTGQTYVDQLDLLREQVRLLADEIKLRDSTIRRLSEQAEGHPAQEAQITEKLEKLRAEVKEKRRNVAVLESRIQQQMEADVEKTPAQLVDSVNRLKAALGEKEFAVEMMTADNRILQEQLKAKAQKAKKVEEELVQVKAALAARAGEASPASPSAPAQEVAAVATGTDASTVSRALDFDGVVSRETQAGAAHSEQEDEWRLQVLSKVAEIEALKSQLESLVSEKEALRLENEQLRASQENAEARGALAAALAQHGTAARRENGDSAPSEWAASRATPPAEVRGQADGEDGSDQGPEGPKAANGSQDVESEGAGGGRAMAGKASMAEESPGARSGGARASAPDDLQRLSEDNRALRAKLDELRSKSGALLRSPGTPPAPSRDASRPSTPATPGPQQTEPASSPAASATPGPESAGDLIEDARLNKAMRSGGSSPLLPRLNGEGAGSPAAKPEAVSDARGSTVETWNGERRLYTGRIMGAEQEKALMKMQKMLEEARNREARLEAELAKARRVSKSGSSSEAGVATSPDGTAVAANDNVCSGCLRQPATTVLLPCRHLCCELTSLGA</sequence>
<evidence type="ECO:0000256" key="3">
    <source>
        <dbReference type="ARBA" id="ARBA00022741"/>
    </source>
</evidence>
<feature type="compositionally biased region" description="Basic and acidic residues" evidence="9">
    <location>
        <begin position="522"/>
        <end position="539"/>
    </location>
</feature>
<reference evidence="11 12" key="1">
    <citation type="journal article" date="2014" name="Nat. Commun.">
        <title>Klebsormidium flaccidum genome reveals primary factors for plant terrestrial adaptation.</title>
        <authorList>
            <person name="Hori K."/>
            <person name="Maruyama F."/>
            <person name="Fujisawa T."/>
            <person name="Togashi T."/>
            <person name="Yamamoto N."/>
            <person name="Seo M."/>
            <person name="Sato S."/>
            <person name="Yamada T."/>
            <person name="Mori H."/>
            <person name="Tajima N."/>
            <person name="Moriyama T."/>
            <person name="Ikeuchi M."/>
            <person name="Watanabe M."/>
            <person name="Wada H."/>
            <person name="Kobayashi K."/>
            <person name="Saito M."/>
            <person name="Masuda T."/>
            <person name="Sasaki-Sekimoto Y."/>
            <person name="Mashiguchi K."/>
            <person name="Awai K."/>
            <person name="Shimojima M."/>
            <person name="Masuda S."/>
            <person name="Iwai M."/>
            <person name="Nobusawa T."/>
            <person name="Narise T."/>
            <person name="Kondo S."/>
            <person name="Saito H."/>
            <person name="Sato R."/>
            <person name="Murakawa M."/>
            <person name="Ihara Y."/>
            <person name="Oshima-Yamada Y."/>
            <person name="Ohtaka K."/>
            <person name="Satoh M."/>
            <person name="Sonobe K."/>
            <person name="Ishii M."/>
            <person name="Ohtani R."/>
            <person name="Kanamori-Sato M."/>
            <person name="Honoki R."/>
            <person name="Miyazaki D."/>
            <person name="Mochizuki H."/>
            <person name="Umetsu J."/>
            <person name="Higashi K."/>
            <person name="Shibata D."/>
            <person name="Kamiya Y."/>
            <person name="Sato N."/>
            <person name="Nakamura Y."/>
            <person name="Tabata S."/>
            <person name="Ida S."/>
            <person name="Kurokawa K."/>
            <person name="Ohta H."/>
        </authorList>
    </citation>
    <scope>NUCLEOTIDE SEQUENCE [LARGE SCALE GENOMIC DNA]</scope>
    <source>
        <strain evidence="11 12">NIES-2285</strain>
    </source>
</reference>
<dbReference type="InterPro" id="IPR001752">
    <property type="entry name" value="Kinesin_motor_dom"/>
</dbReference>
<dbReference type="InterPro" id="IPR019821">
    <property type="entry name" value="Kinesin_motor_CS"/>
</dbReference>
<dbReference type="SMART" id="SM00129">
    <property type="entry name" value="KISc"/>
    <property type="match status" value="1"/>
</dbReference>
<dbReference type="Pfam" id="PF00225">
    <property type="entry name" value="Kinesin"/>
    <property type="match status" value="1"/>
</dbReference>
<dbReference type="PRINTS" id="PR00380">
    <property type="entry name" value="KINESINHEAVY"/>
</dbReference>
<dbReference type="GO" id="GO:0008017">
    <property type="term" value="F:microtubule binding"/>
    <property type="evidence" value="ECO:0007669"/>
    <property type="project" value="InterPro"/>
</dbReference>
<feature type="compositionally biased region" description="Low complexity" evidence="9">
    <location>
        <begin position="912"/>
        <end position="935"/>
    </location>
</feature>
<evidence type="ECO:0000256" key="1">
    <source>
        <dbReference type="ARBA" id="ARBA00007310"/>
    </source>
</evidence>
<dbReference type="GO" id="GO:0003777">
    <property type="term" value="F:microtubule motor activity"/>
    <property type="evidence" value="ECO:0007669"/>
    <property type="project" value="InterPro"/>
</dbReference>